<dbReference type="Proteomes" id="UP001048976">
    <property type="component" value="Unassembled WGS sequence"/>
</dbReference>
<reference evidence="1" key="1">
    <citation type="submission" date="2021-06" db="EMBL/GenBank/DDBJ databases">
        <title>Updating the genus Pseudomonas: Description of 43 new species and partition of the Pseudomonas putida group.</title>
        <authorList>
            <person name="Girard L."/>
            <person name="Lood C."/>
            <person name="Vandamme P."/>
            <person name="Rokni-Zadeh H."/>
            <person name="Van Noort V."/>
            <person name="Hofte M."/>
            <person name="Lavigne R."/>
            <person name="De Mot R."/>
        </authorList>
    </citation>
    <scope>NUCLEOTIDE SEQUENCE</scope>
    <source>
        <strain evidence="1">SWRI103</strain>
    </source>
</reference>
<name>A0ABS6NY14_9PSED</name>
<keyword evidence="2" id="KW-1185">Reference proteome</keyword>
<gene>
    <name evidence="1" type="ORF">KVG91_10910</name>
</gene>
<dbReference type="EMBL" id="JAHSTY010000001">
    <property type="protein sequence ID" value="MBV4453099.1"/>
    <property type="molecule type" value="Genomic_DNA"/>
</dbReference>
<accession>A0ABS6NY14</accession>
<evidence type="ECO:0000313" key="2">
    <source>
        <dbReference type="Proteomes" id="UP001048976"/>
    </source>
</evidence>
<evidence type="ECO:0000313" key="1">
    <source>
        <dbReference type="EMBL" id="MBV4453099.1"/>
    </source>
</evidence>
<organism evidence="1 2">
    <name type="scientific">Pseudomonas azadiae</name>
    <dbReference type="NCBI Taxonomy" id="2843612"/>
    <lineage>
        <taxon>Bacteria</taxon>
        <taxon>Pseudomonadati</taxon>
        <taxon>Pseudomonadota</taxon>
        <taxon>Gammaproteobacteria</taxon>
        <taxon>Pseudomonadales</taxon>
        <taxon>Pseudomonadaceae</taxon>
        <taxon>Pseudomonas</taxon>
    </lineage>
</organism>
<dbReference type="RefSeq" id="WP_169377029.1">
    <property type="nucleotide sequence ID" value="NZ_JAHSTY010000001.1"/>
</dbReference>
<sequence>MENQCYTTSSQHEVDINATLVSLDDLRKLAKVGDTIIEPSRTFTVTGKAFEMTASGERYVINLNVR</sequence>
<proteinExistence type="predicted"/>
<protein>
    <submittedName>
        <fullName evidence="1">Uncharacterized protein</fullName>
    </submittedName>
</protein>
<comment type="caution">
    <text evidence="1">The sequence shown here is derived from an EMBL/GenBank/DDBJ whole genome shotgun (WGS) entry which is preliminary data.</text>
</comment>